<protein>
    <submittedName>
        <fullName evidence="2">Uncharacterized protein</fullName>
    </submittedName>
</protein>
<dbReference type="AlphaFoldDB" id="A0A1I7UMY9"/>
<proteinExistence type="predicted"/>
<accession>A0A1I7UMY9</accession>
<organism evidence="1 2">
    <name type="scientific">Caenorhabditis tropicalis</name>
    <dbReference type="NCBI Taxonomy" id="1561998"/>
    <lineage>
        <taxon>Eukaryota</taxon>
        <taxon>Metazoa</taxon>
        <taxon>Ecdysozoa</taxon>
        <taxon>Nematoda</taxon>
        <taxon>Chromadorea</taxon>
        <taxon>Rhabditida</taxon>
        <taxon>Rhabditina</taxon>
        <taxon>Rhabditomorpha</taxon>
        <taxon>Rhabditoidea</taxon>
        <taxon>Rhabditidae</taxon>
        <taxon>Peloderinae</taxon>
        <taxon>Caenorhabditis</taxon>
    </lineage>
</organism>
<evidence type="ECO:0000313" key="2">
    <source>
        <dbReference type="WBParaSite" id="Csp11.Scaffold630.g17591.t1"/>
    </source>
</evidence>
<sequence length="79" mass="9113">MSRKQLDLSIFTRFFEFFRRLLVVREKIVSAVRCPSSVVRGFLMSVVRCPLSAGKIFVRCPLSVVRRNFFCPLSVGRCP</sequence>
<keyword evidence="1" id="KW-1185">Reference proteome</keyword>
<dbReference type="Proteomes" id="UP000095282">
    <property type="component" value="Unplaced"/>
</dbReference>
<reference evidence="2" key="1">
    <citation type="submission" date="2016-11" db="UniProtKB">
        <authorList>
            <consortium name="WormBaseParasite"/>
        </authorList>
    </citation>
    <scope>IDENTIFICATION</scope>
</reference>
<name>A0A1I7UMY9_9PELO</name>
<evidence type="ECO:0000313" key="1">
    <source>
        <dbReference type="Proteomes" id="UP000095282"/>
    </source>
</evidence>
<dbReference type="WBParaSite" id="Csp11.Scaffold630.g17591.t1">
    <property type="protein sequence ID" value="Csp11.Scaffold630.g17591.t1"/>
    <property type="gene ID" value="Csp11.Scaffold630.g17591"/>
</dbReference>